<dbReference type="EMBL" id="BPEY01000019">
    <property type="protein sequence ID" value="GIU44075.1"/>
    <property type="molecule type" value="Genomic_DNA"/>
</dbReference>
<keyword evidence="3" id="KW-1185">Reference proteome</keyword>
<accession>A0ABQ4P960</accession>
<keyword evidence="1" id="KW-1133">Transmembrane helix</keyword>
<dbReference type="Proteomes" id="UP000887104">
    <property type="component" value="Unassembled WGS sequence"/>
</dbReference>
<reference evidence="2" key="1">
    <citation type="submission" date="2021-05" db="EMBL/GenBank/DDBJ databases">
        <title>Molecular characterization for Shewanella algae harboring chromosomal blaOXA-55-like strains isolated from clinical and environment sample.</title>
        <authorList>
            <person name="Ohama Y."/>
            <person name="Aoki K."/>
            <person name="Harada S."/>
            <person name="Moriya K."/>
            <person name="Ishii Y."/>
            <person name="Tateda K."/>
        </authorList>
    </citation>
    <scope>NUCLEOTIDE SEQUENCE</scope>
    <source>
        <strain evidence="2">JCM 11563</strain>
    </source>
</reference>
<evidence type="ECO:0000313" key="2">
    <source>
        <dbReference type="EMBL" id="GIU44075.1"/>
    </source>
</evidence>
<proteinExistence type="predicted"/>
<organism evidence="2 3">
    <name type="scientific">Shewanella sairae</name>
    <dbReference type="NCBI Taxonomy" id="190310"/>
    <lineage>
        <taxon>Bacteria</taxon>
        <taxon>Pseudomonadati</taxon>
        <taxon>Pseudomonadota</taxon>
        <taxon>Gammaproteobacteria</taxon>
        <taxon>Alteromonadales</taxon>
        <taxon>Shewanellaceae</taxon>
        <taxon>Shewanella</taxon>
    </lineage>
</organism>
<comment type="caution">
    <text evidence="2">The sequence shown here is derived from an EMBL/GenBank/DDBJ whole genome shotgun (WGS) entry which is preliminary data.</text>
</comment>
<sequence>MAAWITSYEASQWADYELALLFIILSILVIWFLLCCFKPQGFLRWSLAVLCCIGLSGLCLTSRVDALQLNALLTKGQNIEILDGSYRYGDYHFPHNSAHGVDFREIHIGQRILKLYHSGYMRHNRCYRDFYNSNQFADNAQLRLYIHWYEHELVHNSSKVVIKTPCILKIEQREVS</sequence>
<keyword evidence="1" id="KW-0812">Transmembrane</keyword>
<evidence type="ECO:0000313" key="3">
    <source>
        <dbReference type="Proteomes" id="UP000887104"/>
    </source>
</evidence>
<keyword evidence="1" id="KW-0472">Membrane</keyword>
<gene>
    <name evidence="2" type="ORF">TUM4438_14450</name>
</gene>
<name>A0ABQ4P960_9GAMM</name>
<evidence type="ECO:0000256" key="1">
    <source>
        <dbReference type="SAM" id="Phobius"/>
    </source>
</evidence>
<dbReference type="RefSeq" id="WP_220780506.1">
    <property type="nucleotide sequence ID" value="NZ_BPEY01000019.1"/>
</dbReference>
<protein>
    <submittedName>
        <fullName evidence="2">Uncharacterized protein</fullName>
    </submittedName>
</protein>
<feature type="transmembrane region" description="Helical" evidence="1">
    <location>
        <begin position="18"/>
        <end position="37"/>
    </location>
</feature>